<dbReference type="EMBL" id="ML996083">
    <property type="protein sequence ID" value="KAF2154650.1"/>
    <property type="molecule type" value="Genomic_DNA"/>
</dbReference>
<feature type="region of interest" description="Disordered" evidence="1">
    <location>
        <begin position="31"/>
        <end position="92"/>
    </location>
</feature>
<dbReference type="AlphaFoldDB" id="A0A9P4MHD9"/>
<protein>
    <submittedName>
        <fullName evidence="2">Uncharacterized protein</fullName>
    </submittedName>
</protein>
<organism evidence="2 3">
    <name type="scientific">Myriangium duriaei CBS 260.36</name>
    <dbReference type="NCBI Taxonomy" id="1168546"/>
    <lineage>
        <taxon>Eukaryota</taxon>
        <taxon>Fungi</taxon>
        <taxon>Dikarya</taxon>
        <taxon>Ascomycota</taxon>
        <taxon>Pezizomycotina</taxon>
        <taxon>Dothideomycetes</taxon>
        <taxon>Dothideomycetidae</taxon>
        <taxon>Myriangiales</taxon>
        <taxon>Myriangiaceae</taxon>
        <taxon>Myriangium</taxon>
    </lineage>
</organism>
<sequence>MSAHTNNPGTPAHSALHPPHMISLPMYFSSSPHSATSSAAASPSLSAYTDASPFSRPISHTTESSSSTATVSSTSSEVHMPRSMPPLRQRPSFDPLTLPSFVPVDFASARNITLDIPRSAFSKAGRPRSASHSHPEDYSYTPGTSRATSQPPSSPPTAHSEARFSTLGHSFASLSKKQTPARGLRTDHLSDEVRLEMSLFRD</sequence>
<evidence type="ECO:0000256" key="1">
    <source>
        <dbReference type="SAM" id="MobiDB-lite"/>
    </source>
</evidence>
<feature type="compositionally biased region" description="Low complexity" evidence="1">
    <location>
        <begin position="31"/>
        <end position="47"/>
    </location>
</feature>
<evidence type="ECO:0000313" key="3">
    <source>
        <dbReference type="Proteomes" id="UP000799439"/>
    </source>
</evidence>
<comment type="caution">
    <text evidence="2">The sequence shown here is derived from an EMBL/GenBank/DDBJ whole genome shotgun (WGS) entry which is preliminary data.</text>
</comment>
<feature type="compositionally biased region" description="Low complexity" evidence="1">
    <location>
        <begin position="59"/>
        <end position="78"/>
    </location>
</feature>
<proteinExistence type="predicted"/>
<feature type="region of interest" description="Disordered" evidence="1">
    <location>
        <begin position="122"/>
        <end position="185"/>
    </location>
</feature>
<accession>A0A9P4MHD9</accession>
<gene>
    <name evidence="2" type="ORF">K461DRAFT_275788</name>
</gene>
<reference evidence="2" key="1">
    <citation type="journal article" date="2020" name="Stud. Mycol.">
        <title>101 Dothideomycetes genomes: a test case for predicting lifestyles and emergence of pathogens.</title>
        <authorList>
            <person name="Haridas S."/>
            <person name="Albert R."/>
            <person name="Binder M."/>
            <person name="Bloem J."/>
            <person name="Labutti K."/>
            <person name="Salamov A."/>
            <person name="Andreopoulos B."/>
            <person name="Baker S."/>
            <person name="Barry K."/>
            <person name="Bills G."/>
            <person name="Bluhm B."/>
            <person name="Cannon C."/>
            <person name="Castanera R."/>
            <person name="Culley D."/>
            <person name="Daum C."/>
            <person name="Ezra D."/>
            <person name="Gonzalez J."/>
            <person name="Henrissat B."/>
            <person name="Kuo A."/>
            <person name="Liang C."/>
            <person name="Lipzen A."/>
            <person name="Lutzoni F."/>
            <person name="Magnuson J."/>
            <person name="Mondo S."/>
            <person name="Nolan M."/>
            <person name="Ohm R."/>
            <person name="Pangilinan J."/>
            <person name="Park H.-J."/>
            <person name="Ramirez L."/>
            <person name="Alfaro M."/>
            <person name="Sun H."/>
            <person name="Tritt A."/>
            <person name="Yoshinaga Y."/>
            <person name="Zwiers L.-H."/>
            <person name="Turgeon B."/>
            <person name="Goodwin S."/>
            <person name="Spatafora J."/>
            <person name="Crous P."/>
            <person name="Grigoriev I."/>
        </authorList>
    </citation>
    <scope>NUCLEOTIDE SEQUENCE</scope>
    <source>
        <strain evidence="2">CBS 260.36</strain>
    </source>
</reference>
<name>A0A9P4MHD9_9PEZI</name>
<evidence type="ECO:0000313" key="2">
    <source>
        <dbReference type="EMBL" id="KAF2154650.1"/>
    </source>
</evidence>
<dbReference type="Proteomes" id="UP000799439">
    <property type="component" value="Unassembled WGS sequence"/>
</dbReference>
<keyword evidence="3" id="KW-1185">Reference proteome</keyword>
<dbReference type="OrthoDB" id="10625552at2759"/>